<evidence type="ECO:0000256" key="1">
    <source>
        <dbReference type="SAM" id="MobiDB-lite"/>
    </source>
</evidence>
<dbReference type="InParanoid" id="A2DND5"/>
<proteinExistence type="predicted"/>
<dbReference type="EMBL" id="DS113222">
    <property type="protein sequence ID" value="EAY18123.1"/>
    <property type="molecule type" value="Genomic_DNA"/>
</dbReference>
<keyword evidence="3" id="KW-1185">Reference proteome</keyword>
<feature type="compositionally biased region" description="Polar residues" evidence="1">
    <location>
        <begin position="20"/>
        <end position="31"/>
    </location>
</feature>
<evidence type="ECO:0000313" key="2">
    <source>
        <dbReference type="EMBL" id="EAY18123.1"/>
    </source>
</evidence>
<feature type="compositionally biased region" description="Basic and acidic residues" evidence="1">
    <location>
        <begin position="40"/>
        <end position="52"/>
    </location>
</feature>
<evidence type="ECO:0000313" key="3">
    <source>
        <dbReference type="Proteomes" id="UP000001542"/>
    </source>
</evidence>
<reference evidence="2" key="2">
    <citation type="journal article" date="2007" name="Science">
        <title>Draft genome sequence of the sexually transmitted pathogen Trichomonas vaginalis.</title>
        <authorList>
            <person name="Carlton J.M."/>
            <person name="Hirt R.P."/>
            <person name="Silva J.C."/>
            <person name="Delcher A.L."/>
            <person name="Schatz M."/>
            <person name="Zhao Q."/>
            <person name="Wortman J.R."/>
            <person name="Bidwell S.L."/>
            <person name="Alsmark U.C.M."/>
            <person name="Besteiro S."/>
            <person name="Sicheritz-Ponten T."/>
            <person name="Noel C.J."/>
            <person name="Dacks J.B."/>
            <person name="Foster P.G."/>
            <person name="Simillion C."/>
            <person name="Van de Peer Y."/>
            <person name="Miranda-Saavedra D."/>
            <person name="Barton G.J."/>
            <person name="Westrop G.D."/>
            <person name="Mueller S."/>
            <person name="Dessi D."/>
            <person name="Fiori P.L."/>
            <person name="Ren Q."/>
            <person name="Paulsen I."/>
            <person name="Zhang H."/>
            <person name="Bastida-Corcuera F.D."/>
            <person name="Simoes-Barbosa A."/>
            <person name="Brown M.T."/>
            <person name="Hayes R.D."/>
            <person name="Mukherjee M."/>
            <person name="Okumura C.Y."/>
            <person name="Schneider R."/>
            <person name="Smith A.J."/>
            <person name="Vanacova S."/>
            <person name="Villalvazo M."/>
            <person name="Haas B.J."/>
            <person name="Pertea M."/>
            <person name="Feldblyum T.V."/>
            <person name="Utterback T.R."/>
            <person name="Shu C.L."/>
            <person name="Osoegawa K."/>
            <person name="de Jong P.J."/>
            <person name="Hrdy I."/>
            <person name="Horvathova L."/>
            <person name="Zubacova Z."/>
            <person name="Dolezal P."/>
            <person name="Malik S.B."/>
            <person name="Logsdon J.M. Jr."/>
            <person name="Henze K."/>
            <person name="Gupta A."/>
            <person name="Wang C.C."/>
            <person name="Dunne R.L."/>
            <person name="Upcroft J.A."/>
            <person name="Upcroft P."/>
            <person name="White O."/>
            <person name="Salzberg S.L."/>
            <person name="Tang P."/>
            <person name="Chiu C.-H."/>
            <person name="Lee Y.-S."/>
            <person name="Embley T.M."/>
            <person name="Coombs G.H."/>
            <person name="Mottram J.C."/>
            <person name="Tachezy J."/>
            <person name="Fraser-Liggett C.M."/>
            <person name="Johnson P.J."/>
        </authorList>
    </citation>
    <scope>NUCLEOTIDE SEQUENCE [LARGE SCALE GENOMIC DNA]</scope>
    <source>
        <strain evidence="2">G3</strain>
    </source>
</reference>
<accession>A2DND5</accession>
<dbReference type="AlphaFoldDB" id="A2DND5"/>
<dbReference type="Proteomes" id="UP000001542">
    <property type="component" value="Unassembled WGS sequence"/>
</dbReference>
<organism evidence="2 3">
    <name type="scientific">Trichomonas vaginalis (strain ATCC PRA-98 / G3)</name>
    <dbReference type="NCBI Taxonomy" id="412133"/>
    <lineage>
        <taxon>Eukaryota</taxon>
        <taxon>Metamonada</taxon>
        <taxon>Parabasalia</taxon>
        <taxon>Trichomonadida</taxon>
        <taxon>Trichomonadidae</taxon>
        <taxon>Trichomonas</taxon>
    </lineage>
</organism>
<dbReference type="VEuPathDB" id="TrichDB:TVAGG3_1024620"/>
<dbReference type="VEuPathDB" id="TrichDB:TVAG_306450"/>
<feature type="region of interest" description="Disordered" evidence="1">
    <location>
        <begin position="20"/>
        <end position="62"/>
    </location>
</feature>
<dbReference type="RefSeq" id="XP_001579109.1">
    <property type="nucleotide sequence ID" value="XM_001579059.1"/>
</dbReference>
<dbReference type="KEGG" id="tva:5463628"/>
<reference evidence="2" key="1">
    <citation type="submission" date="2006-10" db="EMBL/GenBank/DDBJ databases">
        <authorList>
            <person name="Amadeo P."/>
            <person name="Zhao Q."/>
            <person name="Wortman J."/>
            <person name="Fraser-Liggett C."/>
            <person name="Carlton J."/>
        </authorList>
    </citation>
    <scope>NUCLEOTIDE SEQUENCE</scope>
    <source>
        <strain evidence="2">G3</strain>
    </source>
</reference>
<protein>
    <submittedName>
        <fullName evidence="2">Uncharacterized protein</fullName>
    </submittedName>
</protein>
<sequence>MPNIKPISRKMVKAKCPCYSKQSTPRLNSEPKNPFKLLRSSKEKQQKEKESQENPIAEAQDFNVLNKENTFEEIKDEIEDVRSQFKISIPFAFAVFNTMQVTYETPKLYSQTFNILKSNENSLPYEEGYSIKGEKEVINAIERNQRLSEEGFKYLSHIKKNYKDLKFPKKVERQFDRIIINLENN</sequence>
<name>A2DND5_TRIV3</name>
<gene>
    <name evidence="2" type="ORF">TVAG_306450</name>
</gene>